<sequence length="83" mass="8939">MQYLWLHFLKLLLSALPKSILPNPSPSSFSDPEEMKVSGAPASALASQEAELSSSPARVLAVGEYLVGDAEDTLLNGHPDIRY</sequence>
<evidence type="ECO:0000313" key="3">
    <source>
        <dbReference type="Proteomes" id="UP000831785"/>
    </source>
</evidence>
<organism evidence="2 3">
    <name type="scientific">Hymenobacter cellulosivorans</name>
    <dbReference type="NCBI Taxonomy" id="2932249"/>
    <lineage>
        <taxon>Bacteria</taxon>
        <taxon>Pseudomonadati</taxon>
        <taxon>Bacteroidota</taxon>
        <taxon>Cytophagia</taxon>
        <taxon>Cytophagales</taxon>
        <taxon>Hymenobacteraceae</taxon>
        <taxon>Hymenobacter</taxon>
    </lineage>
</organism>
<accession>A0ABY4FEH2</accession>
<gene>
    <name evidence="2" type="ORF">MUN80_06280</name>
</gene>
<dbReference type="EMBL" id="CP095049">
    <property type="protein sequence ID" value="UOQ54362.1"/>
    <property type="molecule type" value="Genomic_DNA"/>
</dbReference>
<feature type="region of interest" description="Disordered" evidence="1">
    <location>
        <begin position="20"/>
        <end position="42"/>
    </location>
</feature>
<keyword evidence="3" id="KW-1185">Reference proteome</keyword>
<evidence type="ECO:0000313" key="2">
    <source>
        <dbReference type="EMBL" id="UOQ54362.1"/>
    </source>
</evidence>
<protein>
    <submittedName>
        <fullName evidence="2">Uncharacterized protein</fullName>
    </submittedName>
</protein>
<proteinExistence type="predicted"/>
<dbReference type="Proteomes" id="UP000831785">
    <property type="component" value="Chromosome"/>
</dbReference>
<evidence type="ECO:0000256" key="1">
    <source>
        <dbReference type="SAM" id="MobiDB-lite"/>
    </source>
</evidence>
<reference evidence="2 3" key="1">
    <citation type="submission" date="2022-04" db="EMBL/GenBank/DDBJ databases">
        <title>Hymenobacter sp. isolated from the air.</title>
        <authorList>
            <person name="Won M."/>
            <person name="Lee C.-M."/>
            <person name="Woen H.-Y."/>
            <person name="Kwon S.-W."/>
        </authorList>
    </citation>
    <scope>NUCLEOTIDE SEQUENCE [LARGE SCALE GENOMIC DNA]</scope>
    <source>
        <strain evidence="3">5116 S-27</strain>
    </source>
</reference>
<dbReference type="RefSeq" id="WP_244721093.1">
    <property type="nucleotide sequence ID" value="NZ_CP095049.1"/>
</dbReference>
<name>A0ABY4FEH2_9BACT</name>